<evidence type="ECO:0000313" key="2">
    <source>
        <dbReference type="Proteomes" id="UP001139293"/>
    </source>
</evidence>
<name>A0A9X2CGC2_9GAMM</name>
<protein>
    <submittedName>
        <fullName evidence="1">Uncharacterized protein</fullName>
    </submittedName>
</protein>
<dbReference type="EMBL" id="JAKILB010000005">
    <property type="protein sequence ID" value="MCL1138796.1"/>
    <property type="molecule type" value="Genomic_DNA"/>
</dbReference>
<proteinExistence type="predicted"/>
<dbReference type="Proteomes" id="UP001139293">
    <property type="component" value="Unassembled WGS sequence"/>
</dbReference>
<comment type="caution">
    <text evidence="1">The sequence shown here is derived from an EMBL/GenBank/DDBJ whole genome shotgun (WGS) entry which is preliminary data.</text>
</comment>
<sequence>MSISNAERWLELCEKQAQLVEGLSKTFPQRCQQHHSLSSSWRELADKIARDNKEFGD</sequence>
<reference evidence="1" key="1">
    <citation type="submission" date="2022-01" db="EMBL/GenBank/DDBJ databases">
        <title>Whole genome-based taxonomy of the Shewanellaceae.</title>
        <authorList>
            <person name="Martin-Rodriguez A.J."/>
        </authorList>
    </citation>
    <scope>NUCLEOTIDE SEQUENCE</scope>
    <source>
        <strain evidence="1">KCTC 23973</strain>
    </source>
</reference>
<evidence type="ECO:0000313" key="1">
    <source>
        <dbReference type="EMBL" id="MCL1138796.1"/>
    </source>
</evidence>
<dbReference type="RefSeq" id="WP_248949917.1">
    <property type="nucleotide sequence ID" value="NZ_JAKILB010000005.1"/>
</dbReference>
<organism evidence="1 2">
    <name type="scientific">Shewanella pneumatophori</name>
    <dbReference type="NCBI Taxonomy" id="314092"/>
    <lineage>
        <taxon>Bacteria</taxon>
        <taxon>Pseudomonadati</taxon>
        <taxon>Pseudomonadota</taxon>
        <taxon>Gammaproteobacteria</taxon>
        <taxon>Alteromonadales</taxon>
        <taxon>Shewanellaceae</taxon>
        <taxon>Shewanella</taxon>
    </lineage>
</organism>
<accession>A0A9X2CGC2</accession>
<gene>
    <name evidence="1" type="ORF">L2740_09590</name>
</gene>
<dbReference type="AlphaFoldDB" id="A0A9X2CGC2"/>
<keyword evidence="2" id="KW-1185">Reference proteome</keyword>